<feature type="repeat" description="PPR" evidence="2">
    <location>
        <begin position="601"/>
        <end position="635"/>
    </location>
</feature>
<dbReference type="GO" id="GO:0048731">
    <property type="term" value="P:system development"/>
    <property type="evidence" value="ECO:0007669"/>
    <property type="project" value="UniProtKB-ARBA"/>
</dbReference>
<dbReference type="EMBL" id="CM035435">
    <property type="protein sequence ID" value="KAH7289898.1"/>
    <property type="molecule type" value="Genomic_DNA"/>
</dbReference>
<dbReference type="FunFam" id="1.25.40.10:FF:000158">
    <property type="entry name" value="pentatricopeptide repeat-containing protein At2g33680"/>
    <property type="match status" value="1"/>
</dbReference>
<dbReference type="Pfam" id="PF01535">
    <property type="entry name" value="PPR"/>
    <property type="match status" value="3"/>
</dbReference>
<dbReference type="EMBL" id="CM035435">
    <property type="protein sequence ID" value="KAH7289901.1"/>
    <property type="molecule type" value="Genomic_DNA"/>
</dbReference>
<dbReference type="FunFam" id="1.25.40.10:FF:000073">
    <property type="entry name" value="Pentatricopeptide repeat-containing protein chloroplastic"/>
    <property type="match status" value="1"/>
</dbReference>
<dbReference type="OrthoDB" id="509099at2759"/>
<feature type="repeat" description="PPR" evidence="2">
    <location>
        <begin position="703"/>
        <end position="737"/>
    </location>
</feature>
<feature type="repeat" description="PPR" evidence="2">
    <location>
        <begin position="280"/>
        <end position="314"/>
    </location>
</feature>
<dbReference type="InterPro" id="IPR011990">
    <property type="entry name" value="TPR-like_helical_dom_sf"/>
</dbReference>
<evidence type="ECO:0000313" key="3">
    <source>
        <dbReference type="EMBL" id="KAH7289899.1"/>
    </source>
</evidence>
<keyword evidence="1" id="KW-0677">Repeat</keyword>
<accession>A0A8T2R0N3</accession>
<dbReference type="PANTHER" id="PTHR47926">
    <property type="entry name" value="PENTATRICOPEPTIDE REPEAT-CONTAINING PROTEIN"/>
    <property type="match status" value="1"/>
</dbReference>
<dbReference type="FunFam" id="1.25.40.10:FF:000396">
    <property type="entry name" value="Pentatricopeptide repeat-containing protein At2g36730"/>
    <property type="match status" value="1"/>
</dbReference>
<dbReference type="GO" id="GO:0003723">
    <property type="term" value="F:RNA binding"/>
    <property type="evidence" value="ECO:0007669"/>
    <property type="project" value="InterPro"/>
</dbReference>
<feature type="repeat" description="PPR" evidence="2">
    <location>
        <begin position="840"/>
        <end position="874"/>
    </location>
</feature>
<dbReference type="PROSITE" id="PS51375">
    <property type="entry name" value="PPR"/>
    <property type="match status" value="10"/>
</dbReference>
<protein>
    <recommendedName>
        <fullName evidence="5">Pentatricopeptide repeat-containing protein</fullName>
    </recommendedName>
</protein>
<dbReference type="FunFam" id="1.25.40.10:FF:000381">
    <property type="entry name" value="Pentatricopeptide repeat-containing protein"/>
    <property type="match status" value="1"/>
</dbReference>
<organism evidence="3 4">
    <name type="scientific">Ceratopteris richardii</name>
    <name type="common">Triangle waterfern</name>
    <dbReference type="NCBI Taxonomy" id="49495"/>
    <lineage>
        <taxon>Eukaryota</taxon>
        <taxon>Viridiplantae</taxon>
        <taxon>Streptophyta</taxon>
        <taxon>Embryophyta</taxon>
        <taxon>Tracheophyta</taxon>
        <taxon>Polypodiopsida</taxon>
        <taxon>Polypodiidae</taxon>
        <taxon>Polypodiales</taxon>
        <taxon>Pteridineae</taxon>
        <taxon>Pteridaceae</taxon>
        <taxon>Parkerioideae</taxon>
        <taxon>Ceratopteris</taxon>
    </lineage>
</organism>
<gene>
    <name evidence="3" type="ORF">KP509_30G023200</name>
</gene>
<dbReference type="Proteomes" id="UP000825935">
    <property type="component" value="Chromosome 30"/>
</dbReference>
<comment type="caution">
    <text evidence="3">The sequence shown here is derived from an EMBL/GenBank/DDBJ whole genome shotgun (WGS) entry which is preliminary data.</text>
</comment>
<keyword evidence="4" id="KW-1185">Reference proteome</keyword>
<feature type="repeat" description="PPR" evidence="2">
    <location>
        <begin position="1009"/>
        <end position="1043"/>
    </location>
</feature>
<reference evidence="3" key="1">
    <citation type="submission" date="2021-08" db="EMBL/GenBank/DDBJ databases">
        <title>WGS assembly of Ceratopteris richardii.</title>
        <authorList>
            <person name="Marchant D.B."/>
            <person name="Chen G."/>
            <person name="Jenkins J."/>
            <person name="Shu S."/>
            <person name="Leebens-Mack J."/>
            <person name="Grimwood J."/>
            <person name="Schmutz J."/>
            <person name="Soltis P."/>
            <person name="Soltis D."/>
            <person name="Chen Z.-H."/>
        </authorList>
    </citation>
    <scope>NUCLEOTIDE SEQUENCE</scope>
    <source>
        <strain evidence="3">Whitten #5841</strain>
        <tissue evidence="3">Leaf</tissue>
    </source>
</reference>
<feature type="repeat" description="PPR" evidence="2">
    <location>
        <begin position="178"/>
        <end position="212"/>
    </location>
</feature>
<dbReference type="InterPro" id="IPR046960">
    <property type="entry name" value="PPR_At4g14850-like_plant"/>
</dbReference>
<feature type="repeat" description="PPR" evidence="2">
    <location>
        <begin position="907"/>
        <end position="941"/>
    </location>
</feature>
<evidence type="ECO:0000313" key="4">
    <source>
        <dbReference type="Proteomes" id="UP000825935"/>
    </source>
</evidence>
<feature type="repeat" description="PPR" evidence="2">
    <location>
        <begin position="942"/>
        <end position="976"/>
    </location>
</feature>
<feature type="repeat" description="PPR" evidence="2">
    <location>
        <begin position="76"/>
        <end position="110"/>
    </location>
</feature>
<evidence type="ECO:0000256" key="1">
    <source>
        <dbReference type="ARBA" id="ARBA00022737"/>
    </source>
</evidence>
<dbReference type="AlphaFoldDB" id="A0A8T2R0N3"/>
<dbReference type="InterPro" id="IPR002885">
    <property type="entry name" value="PPR_rpt"/>
</dbReference>
<dbReference type="GO" id="GO:0009451">
    <property type="term" value="P:RNA modification"/>
    <property type="evidence" value="ECO:0007669"/>
    <property type="project" value="InterPro"/>
</dbReference>
<proteinExistence type="predicted"/>
<dbReference type="FunFam" id="1.25.40.10:FF:000031">
    <property type="entry name" value="Pentatricopeptide repeat-containing protein mitochondrial"/>
    <property type="match status" value="3"/>
</dbReference>
<name>A0A8T2R0N3_CERRI</name>
<dbReference type="Gene3D" id="1.25.40.10">
    <property type="entry name" value="Tetratricopeptide repeat domain"/>
    <property type="match status" value="9"/>
</dbReference>
<dbReference type="EMBL" id="CM035435">
    <property type="protein sequence ID" value="KAH7289899.1"/>
    <property type="molecule type" value="Genomic_DNA"/>
</dbReference>
<dbReference type="FunFam" id="1.25.40.10:FF:000285">
    <property type="entry name" value="Pentatricopeptide repeat-containing protein, chloroplastic"/>
    <property type="match status" value="1"/>
</dbReference>
<dbReference type="SUPFAM" id="SSF48452">
    <property type="entry name" value="TPR-like"/>
    <property type="match status" value="1"/>
</dbReference>
<feature type="repeat" description="PPR" evidence="2">
    <location>
        <begin position="805"/>
        <end position="839"/>
    </location>
</feature>
<evidence type="ECO:0008006" key="5">
    <source>
        <dbReference type="Google" id="ProtNLM"/>
    </source>
</evidence>
<evidence type="ECO:0000256" key="2">
    <source>
        <dbReference type="PROSITE-ProRule" id="PRU00708"/>
    </source>
</evidence>
<sequence length="1165" mass="128213">MIASKAIQDDISLVASLKVCAKQKDLSKGNKIHADVLQTGLLGRNVFVDTAVINVYAKCGALCKAQLVFDEIPVHNLATWNALIAGFAHYEHGDDAFSCYQKMQDEGFSPSPVTYACILKACHSIEALKVGIGVHAEIARQGLIRKNQVLGNALIALYAKYGILSRACEIFNTLPARNIVSWTALITGYCENGQSAEAVRYFEQMKRGGLTPDAVTFASILKAYGDLGASEKGQRIHTEIIREGWLGRARMLGNSVLDMYAKCGLLVKAQEIFHKLPNRDVVSWTSLIAGYARMGYYINILDLFNRMLRDGVHPNTITFTLLLNSCSCLSLVDARQTYFETVSKDYGTIFRFGHQLNTIGFHGFEERVTMVKEAVGKLLSSSSPVLLSLLVDTFKRIAVLPFQHVISRDESFCAVSESQEDAVLSELKKTERKQWTNSSSGHDKGSAFMSLSPQPLLVMHNKDGNSPRNPGELLVCQSQHFNEEGIIKRSSEYRIPGYGHNEINGSIMASGESVKELPPLNELTFCNANYQELQQEMVLSALIKACTCERDLPKGSRLHANILKSGLLKNIIISNALLNMYVKCGAFIKARHIFAELANRNVVSWTTLIAGYCEHGHDEEARKCFDQMKLEGLIPDAVTLGCILKAFGSREMMPKGQEIHVEAVRGGLLEQRTLIGNALVHMYAKCGALGRAQEVFNKLLVQDVTSWTALITGYSEHGQGHEALHYFEQMKLTGLSPNAVTYISISKACGTLENVEKGKEIHAEILREGLLEKNNVLNTGLVHMYAKCGMLQKAQGMFDEIPDQNVVSWNTLIAGYCHYGQIDKAFDCFKNMKQMGVSPDSVTFTCLLKACGSKRSVRKGDELYKEIFHSGLLQNSVLLGNAVVDMYTKGGELAKAQQVFEELPNHSLASWTSLIAGYCQRGHCEEALNYFEQMKNEGFSPDVVTFACALKACGTSGAIEKGEEIYLEIVREGLLEKFGALGNALVNMYAKCGAVVKAQEVFNKLPAHDIISWTALITGYCEHGHCEKAFSCFELMKFEGFSPDTVTLSVILKACSNIGAADTSLGYLEMVSSDFGLVPTSQQYGSVVDVLSQGGQFDKAMTVIRDMPYADCLSVWFALLGACQKWGNVKLAKQAFDHALHIDQGSAIAFVCMSNIYASVAMQVM</sequence>
<dbReference type="NCBIfam" id="TIGR00756">
    <property type="entry name" value="PPR"/>
    <property type="match status" value="8"/>
</dbReference>
<dbReference type="Pfam" id="PF13041">
    <property type="entry name" value="PPR_2"/>
    <property type="match status" value="8"/>
</dbReference>